<keyword evidence="2" id="KW-1185">Reference proteome</keyword>
<proteinExistence type="predicted"/>
<dbReference type="EMBL" id="WJXW01000004">
    <property type="protein sequence ID" value="KAF9737802.1"/>
    <property type="molecule type" value="Genomic_DNA"/>
</dbReference>
<name>A0A9P6GLF4_9PLEO</name>
<organism evidence="1 2">
    <name type="scientific">Paraphaeosphaeria minitans</name>
    <dbReference type="NCBI Taxonomy" id="565426"/>
    <lineage>
        <taxon>Eukaryota</taxon>
        <taxon>Fungi</taxon>
        <taxon>Dikarya</taxon>
        <taxon>Ascomycota</taxon>
        <taxon>Pezizomycotina</taxon>
        <taxon>Dothideomycetes</taxon>
        <taxon>Pleosporomycetidae</taxon>
        <taxon>Pleosporales</taxon>
        <taxon>Massarineae</taxon>
        <taxon>Didymosphaeriaceae</taxon>
        <taxon>Paraphaeosphaeria</taxon>
    </lineage>
</organism>
<dbReference type="Proteomes" id="UP000756921">
    <property type="component" value="Unassembled WGS sequence"/>
</dbReference>
<protein>
    <submittedName>
        <fullName evidence="1">Uncharacterized protein</fullName>
    </submittedName>
</protein>
<sequence>MEISYEGMRLRREFQAPLGKLSWFPSGNSGCNQKLKDRNETLLANLTTNIGRSKEPRVEILVPCDEYSVDLIVGTGLTVYKDTMKEVKQVEAVSEVIGGVLGG</sequence>
<evidence type="ECO:0000313" key="1">
    <source>
        <dbReference type="EMBL" id="KAF9737802.1"/>
    </source>
</evidence>
<comment type="caution">
    <text evidence="1">The sequence shown here is derived from an EMBL/GenBank/DDBJ whole genome shotgun (WGS) entry which is preliminary data.</text>
</comment>
<dbReference type="OrthoDB" id="4725912at2759"/>
<evidence type="ECO:0000313" key="2">
    <source>
        <dbReference type="Proteomes" id="UP000756921"/>
    </source>
</evidence>
<reference evidence="1" key="1">
    <citation type="journal article" date="2020" name="Mol. Plant Microbe Interact.">
        <title>Genome Sequence of the Biocontrol Agent Coniothyrium minitans strain Conio (IMI 134523).</title>
        <authorList>
            <person name="Patel D."/>
            <person name="Shittu T.A."/>
            <person name="Baroncelli R."/>
            <person name="Muthumeenakshi S."/>
            <person name="Osborne T.H."/>
            <person name="Janganan T.K."/>
            <person name="Sreenivasaprasad S."/>
        </authorList>
    </citation>
    <scope>NUCLEOTIDE SEQUENCE</scope>
    <source>
        <strain evidence="1">Conio</strain>
    </source>
</reference>
<accession>A0A9P6GLF4</accession>
<dbReference type="AlphaFoldDB" id="A0A9P6GLF4"/>
<gene>
    <name evidence="1" type="ORF">PMIN01_05581</name>
</gene>